<comment type="similarity">
    <text evidence="2">Belongs to the glycoprotein hormones subunit beta family.</text>
</comment>
<feature type="signal peptide" evidence="5">
    <location>
        <begin position="1"/>
        <end position="21"/>
    </location>
</feature>
<dbReference type="InterPro" id="IPR006208">
    <property type="entry name" value="Glyco_hormone_CN"/>
</dbReference>
<dbReference type="GO" id="GO:0005737">
    <property type="term" value="C:cytoplasm"/>
    <property type="evidence" value="ECO:0007669"/>
    <property type="project" value="TreeGrafter"/>
</dbReference>
<keyword evidence="5" id="KW-0732">Signal</keyword>
<keyword evidence="4" id="KW-1015">Disulfide bond</keyword>
<evidence type="ECO:0000256" key="4">
    <source>
        <dbReference type="ARBA" id="ARBA00023157"/>
    </source>
</evidence>
<feature type="chain" id="PRO_5021407349" evidence="5">
    <location>
        <begin position="22"/>
        <end position="160"/>
    </location>
</feature>
<organism evidence="7 8">
    <name type="scientific">Araneus ventricosus</name>
    <name type="common">Orbweaver spider</name>
    <name type="synonym">Epeira ventricosa</name>
    <dbReference type="NCBI Taxonomy" id="182803"/>
    <lineage>
        <taxon>Eukaryota</taxon>
        <taxon>Metazoa</taxon>
        <taxon>Ecdysozoa</taxon>
        <taxon>Arthropoda</taxon>
        <taxon>Chelicerata</taxon>
        <taxon>Arachnida</taxon>
        <taxon>Araneae</taxon>
        <taxon>Araneomorphae</taxon>
        <taxon>Entelegynae</taxon>
        <taxon>Araneoidea</taxon>
        <taxon>Araneidae</taxon>
        <taxon>Araneus</taxon>
    </lineage>
</organism>
<dbReference type="CDD" id="cd00069">
    <property type="entry name" value="GHB_like"/>
    <property type="match status" value="1"/>
</dbReference>
<name>A0A4Y2M962_ARAVE</name>
<reference evidence="7 8" key="1">
    <citation type="journal article" date="2019" name="Sci. Rep.">
        <title>Orb-weaving spider Araneus ventricosus genome elucidates the spidroin gene catalogue.</title>
        <authorList>
            <person name="Kono N."/>
            <person name="Nakamura H."/>
            <person name="Ohtoshi R."/>
            <person name="Moran D.A.P."/>
            <person name="Shinohara A."/>
            <person name="Yoshida Y."/>
            <person name="Fujiwara M."/>
            <person name="Mori M."/>
            <person name="Tomita M."/>
            <person name="Arakawa K."/>
        </authorList>
    </citation>
    <scope>NUCLEOTIDE SEQUENCE [LARGE SCALE GENOMIC DNA]</scope>
</reference>
<evidence type="ECO:0000256" key="5">
    <source>
        <dbReference type="SAM" id="SignalP"/>
    </source>
</evidence>
<feature type="domain" description="Glycoprotein hormone subunit beta" evidence="6">
    <location>
        <begin position="38"/>
        <end position="141"/>
    </location>
</feature>
<dbReference type="EMBL" id="BGPR01007021">
    <property type="protein sequence ID" value="GBN23648.1"/>
    <property type="molecule type" value="Genomic_DNA"/>
</dbReference>
<evidence type="ECO:0000313" key="7">
    <source>
        <dbReference type="EMBL" id="GBN23648.1"/>
    </source>
</evidence>
<dbReference type="PANTHER" id="PTHR11515:SF13">
    <property type="entry name" value="GLYCOPROTEIN HORMONE BETA 5, ISOFORM A"/>
    <property type="match status" value="1"/>
</dbReference>
<evidence type="ECO:0000256" key="2">
    <source>
        <dbReference type="ARBA" id="ARBA00006552"/>
    </source>
</evidence>
<dbReference type="InterPro" id="IPR029034">
    <property type="entry name" value="Cystine-knot_cytokine"/>
</dbReference>
<keyword evidence="3" id="KW-0964">Secreted</keyword>
<dbReference type="GO" id="GO:0005179">
    <property type="term" value="F:hormone activity"/>
    <property type="evidence" value="ECO:0007669"/>
    <property type="project" value="InterPro"/>
</dbReference>
<evidence type="ECO:0000256" key="1">
    <source>
        <dbReference type="ARBA" id="ARBA00004613"/>
    </source>
</evidence>
<comment type="subcellular location">
    <subcellularLocation>
        <location evidence="1">Secreted</location>
    </subcellularLocation>
</comment>
<proteinExistence type="inferred from homology"/>
<dbReference type="Proteomes" id="UP000499080">
    <property type="component" value="Unassembled WGS sequence"/>
</dbReference>
<dbReference type="Pfam" id="PF00007">
    <property type="entry name" value="Cys_knot"/>
    <property type="match status" value="1"/>
</dbReference>
<dbReference type="PANTHER" id="PTHR11515">
    <property type="entry name" value="GLYCOPROTEIN HORMONE BETA CHAIN"/>
    <property type="match status" value="1"/>
</dbReference>
<protein>
    <submittedName>
        <fullName evidence="7">Thyrostimulin beta-5 subunit</fullName>
    </submittedName>
</protein>
<dbReference type="InterPro" id="IPR001545">
    <property type="entry name" value="Gonadotropin_bsu"/>
</dbReference>
<evidence type="ECO:0000256" key="3">
    <source>
        <dbReference type="ARBA" id="ARBA00022525"/>
    </source>
</evidence>
<dbReference type="GO" id="GO:0005615">
    <property type="term" value="C:extracellular space"/>
    <property type="evidence" value="ECO:0007669"/>
    <property type="project" value="TreeGrafter"/>
</dbReference>
<dbReference type="SUPFAM" id="SSF57501">
    <property type="entry name" value="Cystine-knot cytokines"/>
    <property type="match status" value="1"/>
</dbReference>
<dbReference type="OrthoDB" id="10006958at2759"/>
<evidence type="ECO:0000259" key="6">
    <source>
        <dbReference type="Pfam" id="PF00007"/>
    </source>
</evidence>
<dbReference type="GO" id="GO:0007186">
    <property type="term" value="P:G protein-coupled receptor signaling pathway"/>
    <property type="evidence" value="ECO:0007669"/>
    <property type="project" value="TreeGrafter"/>
</dbReference>
<dbReference type="Gene3D" id="2.10.90.10">
    <property type="entry name" value="Cystine-knot cytokines"/>
    <property type="match status" value="1"/>
</dbReference>
<gene>
    <name evidence="7" type="primary">CTHB5_0</name>
    <name evidence="7" type="ORF">AVEN_34814_1</name>
</gene>
<comment type="caution">
    <text evidence="7">The sequence shown here is derived from an EMBL/GenBank/DDBJ whole genome shotgun (WGS) entry which is preliminary data.</text>
</comment>
<dbReference type="AlphaFoldDB" id="A0A4Y2M962"/>
<accession>A0A4Y2M962</accession>
<evidence type="ECO:0000313" key="8">
    <source>
        <dbReference type="Proteomes" id="UP000499080"/>
    </source>
</evidence>
<sequence>MLIRHPERLLCAAVFIVFVEASVDSSEPYFSFKNVLQCLRREYTLRATRSDDYGRRCWDVIRTTSCWGRCDSFEIPDWRFPYKISIHPVCMHDQKILRKVRLRHCDPPDTDDELRIYEYYDATTCSCGVCNSSDTFCDWKGHTSSHKTLLPAASRDDVTD</sequence>
<keyword evidence="8" id="KW-1185">Reference proteome</keyword>